<sequence length="182" mass="19495">MTLIYLVRHGEPDYEPIDSRGWPGLSSGLAVLTPVGIKQAVAVADELSGVAANYLVCSPYTRAIQSAALIGHRLALGVRVDLDFGDWLPDTGGAWRGPADVRGIAAELAEFDGEWPDGVPRRWEPLSRVRERATAALRRCAASTDGPILVVTHNRVIQAITGAADTPHGGHQRLWFDPAADA</sequence>
<reference evidence="1 2" key="1">
    <citation type="submission" date="2024-09" db="EMBL/GenBank/DDBJ databases">
        <authorList>
            <person name="Sun Q."/>
            <person name="Mori K."/>
        </authorList>
    </citation>
    <scope>NUCLEOTIDE SEQUENCE [LARGE SCALE GENOMIC DNA]</scope>
    <source>
        <strain evidence="1 2">CGMCC 1.15906</strain>
    </source>
</reference>
<name>A0ABV6QUK1_9ACTN</name>
<dbReference type="SMART" id="SM00855">
    <property type="entry name" value="PGAM"/>
    <property type="match status" value="1"/>
</dbReference>
<dbReference type="InterPro" id="IPR013078">
    <property type="entry name" value="His_Pase_superF_clade-1"/>
</dbReference>
<dbReference type="Proteomes" id="UP001589890">
    <property type="component" value="Unassembled WGS sequence"/>
</dbReference>
<dbReference type="CDD" id="cd07067">
    <property type="entry name" value="HP_PGM_like"/>
    <property type="match status" value="1"/>
</dbReference>
<proteinExistence type="predicted"/>
<gene>
    <name evidence="1" type="ORF">ACFFGN_29885</name>
</gene>
<comment type="caution">
    <text evidence="1">The sequence shown here is derived from an EMBL/GenBank/DDBJ whole genome shotgun (WGS) entry which is preliminary data.</text>
</comment>
<dbReference type="EMBL" id="JBHLTC010000038">
    <property type="protein sequence ID" value="MFC0628318.1"/>
    <property type="molecule type" value="Genomic_DNA"/>
</dbReference>
<dbReference type="SUPFAM" id="SSF53254">
    <property type="entry name" value="Phosphoglycerate mutase-like"/>
    <property type="match status" value="1"/>
</dbReference>
<dbReference type="InterPro" id="IPR029033">
    <property type="entry name" value="His_PPase_superfam"/>
</dbReference>
<dbReference type="PANTHER" id="PTHR48100">
    <property type="entry name" value="BROAD-SPECIFICITY PHOSPHATASE YOR283W-RELATED"/>
    <property type="match status" value="1"/>
</dbReference>
<evidence type="ECO:0000313" key="2">
    <source>
        <dbReference type="Proteomes" id="UP001589890"/>
    </source>
</evidence>
<keyword evidence="2" id="KW-1185">Reference proteome</keyword>
<organism evidence="1 2">
    <name type="scientific">Kribbella deserti</name>
    <dbReference type="NCBI Taxonomy" id="1926257"/>
    <lineage>
        <taxon>Bacteria</taxon>
        <taxon>Bacillati</taxon>
        <taxon>Actinomycetota</taxon>
        <taxon>Actinomycetes</taxon>
        <taxon>Propionibacteriales</taxon>
        <taxon>Kribbellaceae</taxon>
        <taxon>Kribbella</taxon>
    </lineage>
</organism>
<dbReference type="InterPro" id="IPR050275">
    <property type="entry name" value="PGM_Phosphatase"/>
</dbReference>
<protein>
    <submittedName>
        <fullName evidence="1">Histidine phosphatase family protein</fullName>
    </submittedName>
</protein>
<dbReference type="Pfam" id="PF00300">
    <property type="entry name" value="His_Phos_1"/>
    <property type="match status" value="1"/>
</dbReference>
<dbReference type="PANTHER" id="PTHR48100:SF1">
    <property type="entry name" value="HISTIDINE PHOSPHATASE FAMILY PROTEIN-RELATED"/>
    <property type="match status" value="1"/>
</dbReference>
<dbReference type="Gene3D" id="3.40.50.1240">
    <property type="entry name" value="Phosphoglycerate mutase-like"/>
    <property type="match status" value="1"/>
</dbReference>
<evidence type="ECO:0000313" key="1">
    <source>
        <dbReference type="EMBL" id="MFC0628318.1"/>
    </source>
</evidence>
<accession>A0ABV6QUK1</accession>
<dbReference type="RefSeq" id="WP_380054383.1">
    <property type="nucleotide sequence ID" value="NZ_JBHLTC010000038.1"/>
</dbReference>